<dbReference type="InterPro" id="IPR001214">
    <property type="entry name" value="SET_dom"/>
</dbReference>
<feature type="compositionally biased region" description="Low complexity" evidence="1">
    <location>
        <begin position="134"/>
        <end position="155"/>
    </location>
</feature>
<dbReference type="GeneID" id="36591792"/>
<dbReference type="SMART" id="SM00317">
    <property type="entry name" value="SET"/>
    <property type="match status" value="1"/>
</dbReference>
<accession>A0A2J6SX41</accession>
<dbReference type="AlphaFoldDB" id="A0A2J6SX41"/>
<feature type="region of interest" description="Disordered" evidence="1">
    <location>
        <begin position="75"/>
        <end position="163"/>
    </location>
</feature>
<dbReference type="RefSeq" id="XP_024732259.1">
    <property type="nucleotide sequence ID" value="XM_024883715.1"/>
</dbReference>
<dbReference type="InParanoid" id="A0A2J6SX41"/>
<dbReference type="EMBL" id="KZ613856">
    <property type="protein sequence ID" value="PMD55355.1"/>
    <property type="molecule type" value="Genomic_DNA"/>
</dbReference>
<organism evidence="3 4">
    <name type="scientific">Hyaloscypha bicolor E</name>
    <dbReference type="NCBI Taxonomy" id="1095630"/>
    <lineage>
        <taxon>Eukaryota</taxon>
        <taxon>Fungi</taxon>
        <taxon>Dikarya</taxon>
        <taxon>Ascomycota</taxon>
        <taxon>Pezizomycotina</taxon>
        <taxon>Leotiomycetes</taxon>
        <taxon>Helotiales</taxon>
        <taxon>Hyaloscyphaceae</taxon>
        <taxon>Hyaloscypha</taxon>
        <taxon>Hyaloscypha bicolor</taxon>
    </lineage>
</organism>
<keyword evidence="4" id="KW-1185">Reference proteome</keyword>
<dbReference type="PROSITE" id="PS50280">
    <property type="entry name" value="SET"/>
    <property type="match status" value="1"/>
</dbReference>
<evidence type="ECO:0000313" key="3">
    <source>
        <dbReference type="EMBL" id="PMD55355.1"/>
    </source>
</evidence>
<feature type="compositionally biased region" description="Basic and acidic residues" evidence="1">
    <location>
        <begin position="83"/>
        <end position="92"/>
    </location>
</feature>
<proteinExistence type="predicted"/>
<reference evidence="3 4" key="1">
    <citation type="submission" date="2016-04" db="EMBL/GenBank/DDBJ databases">
        <title>A degradative enzymes factory behind the ericoid mycorrhizal symbiosis.</title>
        <authorList>
            <consortium name="DOE Joint Genome Institute"/>
            <person name="Martino E."/>
            <person name="Morin E."/>
            <person name="Grelet G."/>
            <person name="Kuo A."/>
            <person name="Kohler A."/>
            <person name="Daghino S."/>
            <person name="Barry K."/>
            <person name="Choi C."/>
            <person name="Cichocki N."/>
            <person name="Clum A."/>
            <person name="Copeland A."/>
            <person name="Hainaut M."/>
            <person name="Haridas S."/>
            <person name="Labutti K."/>
            <person name="Lindquist E."/>
            <person name="Lipzen A."/>
            <person name="Khouja H.-R."/>
            <person name="Murat C."/>
            <person name="Ohm R."/>
            <person name="Olson A."/>
            <person name="Spatafora J."/>
            <person name="Veneault-Fourrey C."/>
            <person name="Henrissat B."/>
            <person name="Grigoriev I."/>
            <person name="Martin F."/>
            <person name="Perotto S."/>
        </authorList>
    </citation>
    <scope>NUCLEOTIDE SEQUENCE [LARGE SCALE GENOMIC DNA]</scope>
    <source>
        <strain evidence="3 4">E</strain>
    </source>
</reference>
<feature type="domain" description="SET" evidence="2">
    <location>
        <begin position="543"/>
        <end position="667"/>
    </location>
</feature>
<feature type="compositionally biased region" description="Low complexity" evidence="1">
    <location>
        <begin position="93"/>
        <end position="103"/>
    </location>
</feature>
<protein>
    <recommendedName>
        <fullName evidence="2">SET domain-containing protein</fullName>
    </recommendedName>
</protein>
<evidence type="ECO:0000259" key="2">
    <source>
        <dbReference type="PROSITE" id="PS50280"/>
    </source>
</evidence>
<sequence>MSSLGDPLDFLKKRLEQKGRLYYCDNDLVFLECLSGGKIHIRVEVEEDCGEKREFTVASYKVSGQPAKFTGAYSAEALSGESRPSESRETSERSITTTTATTSAVSDKLVPTSSCASPKRGAPGISTQPPTKRQQTSQVSSKSATATSTPTSSLAPGRLNANATPITRPLQALALKLKSSVTTGPSWITKDVPIYDSDISEDGNDQFDHPHIVCKDVCNDKAKGLYGMLMEAATSTHEQPNHFRGPVHLCSKKKPEREETTKRAFEIVTRNANLDDKSGLGRLSLVSLCLEFADLVHGELQKKGQTFDTERNRSSRANKKYGKWDVNNKDLAQVMNDIFMDGNLNIPDADSKYFMLEAQTGKNYRPPGSYDMRNRALEIWCLGRKCRILLEQAGPGAIWFAAWGASFYPQYSLKKRFRPFCLSHKGFIDGDMRFIRFDRHMFTAYADESCLYWRKQMEDYGIPIDATLDPPMVQPGDMFYRGAFNEGARTYNVEMFSPKEIKTYITNRTVGTGSSGIPDWEEHITKHGVWSRKYPCCAVWNKPPIQVFDTEIPELGRALRATRKLNPGDYVAEHAGVCRREEQCTKDGETGNQSRKEKDRMELVIPGGGKWLIYQESKWSLTKYANHYEEPNIEWVTEEVSNAYRILLRVKEGCCIMPGGELTVDYGNQYWRVGEVVMHVRLVDQLDPRFGWLVQQLCRLGLLKAENSIFEAQLPFSQSKLGEFIIKGQGRVIDTGCAYRVKRRRLDLAMWDDDHSSYGGGTERRVPEMHARITGTSTGREGWNQKGEEEG</sequence>
<evidence type="ECO:0000313" key="4">
    <source>
        <dbReference type="Proteomes" id="UP000235371"/>
    </source>
</evidence>
<dbReference type="OrthoDB" id="3458118at2759"/>
<dbReference type="Pfam" id="PF00856">
    <property type="entry name" value="SET"/>
    <property type="match status" value="1"/>
</dbReference>
<name>A0A2J6SX41_9HELO</name>
<dbReference type="SUPFAM" id="SSF82199">
    <property type="entry name" value="SET domain"/>
    <property type="match status" value="1"/>
</dbReference>
<evidence type="ECO:0000256" key="1">
    <source>
        <dbReference type="SAM" id="MobiDB-lite"/>
    </source>
</evidence>
<gene>
    <name evidence="3" type="ORF">K444DRAFT_634187</name>
</gene>
<dbReference type="Proteomes" id="UP000235371">
    <property type="component" value="Unassembled WGS sequence"/>
</dbReference>
<dbReference type="InterPro" id="IPR046341">
    <property type="entry name" value="SET_dom_sf"/>
</dbReference>
<dbReference type="Gene3D" id="2.170.270.10">
    <property type="entry name" value="SET domain"/>
    <property type="match status" value="1"/>
</dbReference>